<organism evidence="2 3">
    <name type="scientific">Dipteronia sinensis</name>
    <dbReference type="NCBI Taxonomy" id="43782"/>
    <lineage>
        <taxon>Eukaryota</taxon>
        <taxon>Viridiplantae</taxon>
        <taxon>Streptophyta</taxon>
        <taxon>Embryophyta</taxon>
        <taxon>Tracheophyta</taxon>
        <taxon>Spermatophyta</taxon>
        <taxon>Magnoliopsida</taxon>
        <taxon>eudicotyledons</taxon>
        <taxon>Gunneridae</taxon>
        <taxon>Pentapetalae</taxon>
        <taxon>rosids</taxon>
        <taxon>malvids</taxon>
        <taxon>Sapindales</taxon>
        <taxon>Sapindaceae</taxon>
        <taxon>Hippocastanoideae</taxon>
        <taxon>Acereae</taxon>
        <taxon>Dipteronia</taxon>
    </lineage>
</organism>
<dbReference type="EMBL" id="JANJYJ010000005">
    <property type="protein sequence ID" value="KAK3212807.1"/>
    <property type="molecule type" value="Genomic_DNA"/>
</dbReference>
<gene>
    <name evidence="2" type="ORF">Dsin_017513</name>
</gene>
<evidence type="ECO:0000313" key="2">
    <source>
        <dbReference type="EMBL" id="KAK3212807.1"/>
    </source>
</evidence>
<name>A0AAE0AGH8_9ROSI</name>
<dbReference type="AlphaFoldDB" id="A0AAE0AGH8"/>
<evidence type="ECO:0000256" key="1">
    <source>
        <dbReference type="SAM" id="Phobius"/>
    </source>
</evidence>
<keyword evidence="1" id="KW-0472">Membrane</keyword>
<keyword evidence="1" id="KW-0812">Transmembrane</keyword>
<sequence>MLVGQESLIYINNTIALKNVYHLNVSGNDILPSGNSNKQKAIIGGGLLLALAIGFCVVAATPRRRRGKDQSPSDGPSGWLPHTRLRRSNMRLKTLMMLYYFLGCERWMGAID</sequence>
<comment type="caution">
    <text evidence="2">The sequence shown here is derived from an EMBL/GenBank/DDBJ whole genome shotgun (WGS) entry which is preliminary data.</text>
</comment>
<feature type="transmembrane region" description="Helical" evidence="1">
    <location>
        <begin position="41"/>
        <end position="61"/>
    </location>
</feature>
<keyword evidence="1" id="KW-1133">Transmembrane helix</keyword>
<reference evidence="2" key="1">
    <citation type="journal article" date="2023" name="Plant J.">
        <title>Genome sequences and population genomics provide insights into the demographic history, inbreeding, and mutation load of two 'living fossil' tree species of Dipteronia.</title>
        <authorList>
            <person name="Feng Y."/>
            <person name="Comes H.P."/>
            <person name="Chen J."/>
            <person name="Zhu S."/>
            <person name="Lu R."/>
            <person name="Zhang X."/>
            <person name="Li P."/>
            <person name="Qiu J."/>
            <person name="Olsen K.M."/>
            <person name="Qiu Y."/>
        </authorList>
    </citation>
    <scope>NUCLEOTIDE SEQUENCE</scope>
    <source>
        <strain evidence="2">NBL</strain>
    </source>
</reference>
<proteinExistence type="predicted"/>
<keyword evidence="3" id="KW-1185">Reference proteome</keyword>
<evidence type="ECO:0000313" key="3">
    <source>
        <dbReference type="Proteomes" id="UP001281410"/>
    </source>
</evidence>
<accession>A0AAE0AGH8</accession>
<protein>
    <submittedName>
        <fullName evidence="2">Uncharacterized protein</fullName>
    </submittedName>
</protein>
<dbReference type="Proteomes" id="UP001281410">
    <property type="component" value="Unassembled WGS sequence"/>
</dbReference>